<dbReference type="OrthoDB" id="2421375at2759"/>
<evidence type="ECO:0000313" key="2">
    <source>
        <dbReference type="Proteomes" id="UP001153678"/>
    </source>
</evidence>
<dbReference type="EMBL" id="CAMKVN010018290">
    <property type="protein sequence ID" value="CAI2198304.1"/>
    <property type="molecule type" value="Genomic_DNA"/>
</dbReference>
<gene>
    <name evidence="1" type="ORF">FWILDA_LOCUS18506</name>
</gene>
<sequence>TPMTKACHQLFQVNKNPSDADIEQAFKLQVQMNCSQKMQELIISNEWVNLWNQFASSEEVRSWKNSERVEKARYDLWNKMDDNNPDSLFIIKAIQKAFTKEELQNQDNIKFGITEVLMFLDPTYDQLKCKEPLENDRIEELLEDDRIEE</sequence>
<evidence type="ECO:0000313" key="1">
    <source>
        <dbReference type="EMBL" id="CAI2198304.1"/>
    </source>
</evidence>
<accession>A0A9W4TAG2</accession>
<dbReference type="AlphaFoldDB" id="A0A9W4TAG2"/>
<organism evidence="1 2">
    <name type="scientific">Funneliformis geosporum</name>
    <dbReference type="NCBI Taxonomy" id="1117311"/>
    <lineage>
        <taxon>Eukaryota</taxon>
        <taxon>Fungi</taxon>
        <taxon>Fungi incertae sedis</taxon>
        <taxon>Mucoromycota</taxon>
        <taxon>Glomeromycotina</taxon>
        <taxon>Glomeromycetes</taxon>
        <taxon>Glomerales</taxon>
        <taxon>Glomeraceae</taxon>
        <taxon>Funneliformis</taxon>
    </lineage>
</organism>
<feature type="non-terminal residue" evidence="1">
    <location>
        <position position="149"/>
    </location>
</feature>
<comment type="caution">
    <text evidence="1">The sequence shown here is derived from an EMBL/GenBank/DDBJ whole genome shotgun (WGS) entry which is preliminary data.</text>
</comment>
<proteinExistence type="predicted"/>
<protein>
    <submittedName>
        <fullName evidence="1">18755_t:CDS:1</fullName>
    </submittedName>
</protein>
<keyword evidence="2" id="KW-1185">Reference proteome</keyword>
<name>A0A9W4TAG2_9GLOM</name>
<reference evidence="1" key="1">
    <citation type="submission" date="2022-08" db="EMBL/GenBank/DDBJ databases">
        <authorList>
            <person name="Kallberg Y."/>
            <person name="Tangrot J."/>
            <person name="Rosling A."/>
        </authorList>
    </citation>
    <scope>NUCLEOTIDE SEQUENCE</scope>
    <source>
        <strain evidence="1">Wild A</strain>
    </source>
</reference>
<feature type="non-terminal residue" evidence="1">
    <location>
        <position position="1"/>
    </location>
</feature>
<dbReference type="Proteomes" id="UP001153678">
    <property type="component" value="Unassembled WGS sequence"/>
</dbReference>